<dbReference type="AntiFam" id="ANF00072">
    <property type="entry name" value="Shadow ORF (opposite TypA)"/>
</dbReference>
<accession>A7ZVR4</accession>
<dbReference type="Proteomes" id="UP000001122">
    <property type="component" value="Chromosome"/>
</dbReference>
<dbReference type="EMBL" id="CP000800">
    <property type="protein sequence ID" value="ABV18887.1"/>
    <property type="molecule type" value="Genomic_DNA"/>
</dbReference>
<keyword evidence="2" id="KW-1185">Reference proteome</keyword>
<evidence type="ECO:0000313" key="1">
    <source>
        <dbReference type="EMBL" id="ABV18887.1"/>
    </source>
</evidence>
<proteinExistence type="predicted"/>
<dbReference type="HOGENOM" id="CLU_549503_0_0_6"/>
<dbReference type="KEGG" id="ecw:EcE24377A_4969"/>
<sequence>MLQRIFQADTTEQFWCEVRNTGELHHLTLGKGVADLNSAVVVQAEDIARIRFFNVRTVTRHKGQRVGDNHIFRSTHLAQLHAFFIFTGHHTHKRHAVAVFRVHVGLNFKYEAGKFVFARLYGTGISLTRHRRRCPLHQAIQHMIDTEVTQRSTEEYRSDFARKEQLFVELVRRAFHQFQFVTQLLCQIFTNRSIEIRVIQPFNNADFLNGVPFTALIEIGFIFIKVVNAFKQLAAANWPGDRCAANFQLVLNFIEQFHRVADITVKFVHKGEDRRVAQTGNFHQLTGTIFNTFCGVDNHQAAVHRRQGTIGIFREVFMPRGVEQVNQAIVIRKLHHRRSNGDPTLLFHLHPVRLSVLVGTTAFYCTGGLNGLSEQQHLLGDGSLTGVRVRNNGKSAALRHLLQIRRQRHNSFFLSKRHRAALVENEKLRLFYPSTGGRQSVFTQELLQFVQRRNGPGGRDAFWLLAMVRIQPAGRKPGVDATENIGLGSVANHQHA</sequence>
<name>A7ZVR4_ECO24</name>
<evidence type="ECO:0000313" key="2">
    <source>
        <dbReference type="Proteomes" id="UP000001122"/>
    </source>
</evidence>
<dbReference type="AlphaFoldDB" id="A7ZVR4"/>
<gene>
    <name evidence="1" type="ordered locus">EcE24377A_4969</name>
</gene>
<protein>
    <submittedName>
        <fullName evidence="1">Uncharacterized protein</fullName>
    </submittedName>
</protein>
<reference evidence="2" key="1">
    <citation type="journal article" date="2008" name="J. Bacteriol.">
        <title>The pangenome structure of Escherichia coli: comparative genomic analysis of E. coli commensal and pathogenic isolates.</title>
        <authorList>
            <person name="Rasko D.A."/>
            <person name="Rosovitz M.J."/>
            <person name="Myers G.S."/>
            <person name="Mongodin E.F."/>
            <person name="Fricke W.F."/>
            <person name="Gajer P."/>
            <person name="Crabtree J."/>
            <person name="Sebaihia M."/>
            <person name="Thomson N.R."/>
            <person name="Chaudhuri R."/>
            <person name="Henderson I.R."/>
            <person name="Sperandio V."/>
            <person name="Ravel J."/>
        </authorList>
    </citation>
    <scope>NUCLEOTIDE SEQUENCE [LARGE SCALE GENOMIC DNA]</scope>
    <source>
        <strain evidence="2">E24377A / ETEC</strain>
    </source>
</reference>
<organism evidence="1 2">
    <name type="scientific">Escherichia coli O139:H28 (strain E24377A / ETEC)</name>
    <dbReference type="NCBI Taxonomy" id="331111"/>
    <lineage>
        <taxon>Bacteria</taxon>
        <taxon>Pseudomonadati</taxon>
        <taxon>Pseudomonadota</taxon>
        <taxon>Gammaproteobacteria</taxon>
        <taxon>Enterobacterales</taxon>
        <taxon>Enterobacteriaceae</taxon>
        <taxon>Escherichia</taxon>
    </lineage>
</organism>